<evidence type="ECO:0000256" key="4">
    <source>
        <dbReference type="NCBIfam" id="TIGR02018"/>
    </source>
</evidence>
<proteinExistence type="predicted"/>
<dbReference type="Pfam" id="PF00392">
    <property type="entry name" value="GntR"/>
    <property type="match status" value="1"/>
</dbReference>
<dbReference type="PROSITE" id="PS50949">
    <property type="entry name" value="HTH_GNTR"/>
    <property type="match status" value="1"/>
</dbReference>
<dbReference type="PRINTS" id="PR00035">
    <property type="entry name" value="HTHGNTR"/>
</dbReference>
<dbReference type="InterPro" id="IPR011663">
    <property type="entry name" value="UTRA"/>
</dbReference>
<keyword evidence="7" id="KW-1185">Reference proteome</keyword>
<dbReference type="InterPro" id="IPR028978">
    <property type="entry name" value="Chorismate_lyase_/UTRA_dom_sf"/>
</dbReference>
<dbReference type="InterPro" id="IPR036388">
    <property type="entry name" value="WH-like_DNA-bd_sf"/>
</dbReference>
<evidence type="ECO:0000313" key="7">
    <source>
        <dbReference type="Proteomes" id="UP000241222"/>
    </source>
</evidence>
<evidence type="ECO:0000256" key="2">
    <source>
        <dbReference type="ARBA" id="ARBA00023125"/>
    </source>
</evidence>
<dbReference type="FunFam" id="1.10.10.10:FF:000079">
    <property type="entry name" value="GntR family transcriptional regulator"/>
    <property type="match status" value="1"/>
</dbReference>
<dbReference type="InterPro" id="IPR050679">
    <property type="entry name" value="Bact_HTH_transcr_reg"/>
</dbReference>
<dbReference type="PANTHER" id="PTHR44846:SF16">
    <property type="entry name" value="TRANSCRIPTIONAL REGULATOR PHNF-RELATED"/>
    <property type="match status" value="1"/>
</dbReference>
<dbReference type="GO" id="GO:0006547">
    <property type="term" value="P:L-histidine metabolic process"/>
    <property type="evidence" value="ECO:0007669"/>
    <property type="project" value="UniProtKB-UniRule"/>
</dbReference>
<protein>
    <recommendedName>
        <fullName evidence="4">Histidine utilization repressor</fullName>
    </recommendedName>
</protein>
<reference evidence="6 7" key="1">
    <citation type="submission" date="2018-03" db="EMBL/GenBank/DDBJ databases">
        <title>Whole genome sequencing of Histamine producing bacteria.</title>
        <authorList>
            <person name="Butler K."/>
        </authorList>
    </citation>
    <scope>NUCLEOTIDE SEQUENCE [LARGE SCALE GENOMIC DNA]</scope>
    <source>
        <strain evidence="6 7">JCM 13586</strain>
    </source>
</reference>
<dbReference type="InterPro" id="IPR036390">
    <property type="entry name" value="WH_DNA-bd_sf"/>
</dbReference>
<dbReference type="RefSeq" id="WP_107348199.1">
    <property type="nucleotide sequence ID" value="NZ_PYMH01000002.1"/>
</dbReference>
<dbReference type="GO" id="GO:0003700">
    <property type="term" value="F:DNA-binding transcription factor activity"/>
    <property type="evidence" value="ECO:0007669"/>
    <property type="project" value="UniProtKB-UniRule"/>
</dbReference>
<accession>A0A2T3J1C6</accession>
<dbReference type="AlphaFoldDB" id="A0A2T3J1C6"/>
<dbReference type="CDD" id="cd07377">
    <property type="entry name" value="WHTH_GntR"/>
    <property type="match status" value="1"/>
</dbReference>
<evidence type="ECO:0000256" key="3">
    <source>
        <dbReference type="ARBA" id="ARBA00023163"/>
    </source>
</evidence>
<comment type="caution">
    <text evidence="6">The sequence shown here is derived from an EMBL/GenBank/DDBJ whole genome shotgun (WGS) entry which is preliminary data.</text>
</comment>
<dbReference type="GO" id="GO:0045892">
    <property type="term" value="P:negative regulation of DNA-templated transcription"/>
    <property type="evidence" value="ECO:0007669"/>
    <property type="project" value="UniProtKB-UniRule"/>
</dbReference>
<keyword evidence="3" id="KW-0804">Transcription</keyword>
<keyword evidence="2" id="KW-0238">DNA-binding</keyword>
<dbReference type="Pfam" id="PF07702">
    <property type="entry name" value="UTRA"/>
    <property type="match status" value="1"/>
</dbReference>
<dbReference type="EMBL" id="PYMH01000002">
    <property type="protein sequence ID" value="PSU34876.1"/>
    <property type="molecule type" value="Genomic_DNA"/>
</dbReference>
<dbReference type="SMART" id="SM00345">
    <property type="entry name" value="HTH_GNTR"/>
    <property type="match status" value="1"/>
</dbReference>
<feature type="domain" description="HTH gntR-type" evidence="5">
    <location>
        <begin position="4"/>
        <end position="72"/>
    </location>
</feature>
<evidence type="ECO:0000256" key="1">
    <source>
        <dbReference type="ARBA" id="ARBA00023015"/>
    </source>
</evidence>
<dbReference type="GO" id="GO:0003677">
    <property type="term" value="F:DNA binding"/>
    <property type="evidence" value="ECO:0007669"/>
    <property type="project" value="UniProtKB-UniRule"/>
</dbReference>
<keyword evidence="1" id="KW-0805">Transcription regulation</keyword>
<dbReference type="Gene3D" id="3.40.1410.10">
    <property type="entry name" value="Chorismate lyase-like"/>
    <property type="match status" value="1"/>
</dbReference>
<dbReference type="Proteomes" id="UP000241222">
    <property type="component" value="Unassembled WGS sequence"/>
</dbReference>
<dbReference type="InterPro" id="IPR000524">
    <property type="entry name" value="Tscrpt_reg_HTH_GntR"/>
</dbReference>
<dbReference type="SUPFAM" id="SSF64288">
    <property type="entry name" value="Chorismate lyase-like"/>
    <property type="match status" value="1"/>
</dbReference>
<name>A0A2T3J1C6_9GAMM</name>
<dbReference type="SUPFAM" id="SSF46785">
    <property type="entry name" value="Winged helix' DNA-binding domain"/>
    <property type="match status" value="1"/>
</dbReference>
<dbReference type="InterPro" id="IPR010248">
    <property type="entry name" value="His_ut_repres"/>
</dbReference>
<dbReference type="OrthoDB" id="9808698at2"/>
<evidence type="ECO:0000313" key="6">
    <source>
        <dbReference type="EMBL" id="PSU34876.1"/>
    </source>
</evidence>
<dbReference type="SMART" id="SM00866">
    <property type="entry name" value="UTRA"/>
    <property type="match status" value="1"/>
</dbReference>
<organism evidence="6 7">
    <name type="scientific">Photobacterium lutimaris</name>
    <dbReference type="NCBI Taxonomy" id="388278"/>
    <lineage>
        <taxon>Bacteria</taxon>
        <taxon>Pseudomonadati</taxon>
        <taxon>Pseudomonadota</taxon>
        <taxon>Gammaproteobacteria</taxon>
        <taxon>Vibrionales</taxon>
        <taxon>Vibrionaceae</taxon>
        <taxon>Photobacterium</taxon>
    </lineage>
</organism>
<dbReference type="PANTHER" id="PTHR44846">
    <property type="entry name" value="MANNOSYL-D-GLYCERATE TRANSPORT/METABOLISM SYSTEM REPRESSOR MNGR-RELATED"/>
    <property type="match status" value="1"/>
</dbReference>
<sequence length="241" mass="27315">MAQSPRYQQIKAYLLERIHARQWPPGHKIPTEIALSEQFSVSRMTANKAITELVKEGFLERTPRLGTFVCNKKAESPLMEIRNIADEVKNRGHRYTSDVISQSTIHATEDIALRLGVRQGTAVYFTQIVHFENSSPIQLEERWVNPDHAPAYIEQDFNSQTPNEYLVKACPLSDIEHTVEALLAPLRIAELLKVSPQSPCLLLNRRTWSNKNLISTALLYHPGNKYKLSSRAQVGSLASNE</sequence>
<dbReference type="NCBIfam" id="TIGR02018">
    <property type="entry name" value="his_ut_repres"/>
    <property type="match status" value="1"/>
</dbReference>
<gene>
    <name evidence="6" type="primary">hutC</name>
    <name evidence="6" type="ORF">C9I99_07280</name>
</gene>
<evidence type="ECO:0000259" key="5">
    <source>
        <dbReference type="PROSITE" id="PS50949"/>
    </source>
</evidence>
<dbReference type="Gene3D" id="1.10.10.10">
    <property type="entry name" value="Winged helix-like DNA-binding domain superfamily/Winged helix DNA-binding domain"/>
    <property type="match status" value="1"/>
</dbReference>